<dbReference type="RefSeq" id="WP_188315156.1">
    <property type="nucleotide sequence ID" value="NZ_JABTCG010000005.1"/>
</dbReference>
<comment type="caution">
    <text evidence="1">The sequence shown here is derived from an EMBL/GenBank/DDBJ whole genome shotgun (WGS) entry which is preliminary data.</text>
</comment>
<organism evidence="1 2">
    <name type="scientific">Maribacter arenosus</name>
    <dbReference type="NCBI Taxonomy" id="1854708"/>
    <lineage>
        <taxon>Bacteria</taxon>
        <taxon>Pseudomonadati</taxon>
        <taxon>Bacteroidota</taxon>
        <taxon>Flavobacteriia</taxon>
        <taxon>Flavobacteriales</taxon>
        <taxon>Flavobacteriaceae</taxon>
        <taxon>Maribacter</taxon>
    </lineage>
</organism>
<evidence type="ECO:0000313" key="1">
    <source>
        <dbReference type="EMBL" id="MBD0852047.1"/>
    </source>
</evidence>
<evidence type="ECO:0008006" key="3">
    <source>
        <dbReference type="Google" id="ProtNLM"/>
    </source>
</evidence>
<proteinExistence type="predicted"/>
<evidence type="ECO:0000313" key="2">
    <source>
        <dbReference type="Proteomes" id="UP000598350"/>
    </source>
</evidence>
<dbReference type="EMBL" id="JABTCG010000005">
    <property type="protein sequence ID" value="MBD0852047.1"/>
    <property type="molecule type" value="Genomic_DNA"/>
</dbReference>
<name>A0ABR7VIS0_9FLAO</name>
<keyword evidence="2" id="KW-1185">Reference proteome</keyword>
<gene>
    <name evidence="1" type="ORF">HPE63_15300</name>
</gene>
<dbReference type="Proteomes" id="UP000598350">
    <property type="component" value="Unassembled WGS sequence"/>
</dbReference>
<accession>A0ABR7VIS0</accession>
<reference evidence="1 2" key="1">
    <citation type="submission" date="2020-05" db="EMBL/GenBank/DDBJ databases">
        <title>The draft genome sequence of Maribacter arenosus CAU 1321.</title>
        <authorList>
            <person name="Mu L."/>
        </authorList>
    </citation>
    <scope>NUCLEOTIDE SEQUENCE [LARGE SCALE GENOMIC DNA]</scope>
    <source>
        <strain evidence="1 2">CAU 1321</strain>
    </source>
</reference>
<sequence length="118" mass="12425">MKNSLALLILLFTVVRLNAQLENDKVLHFGAGVLSGAIGGLLASEISDGDRTWTYVGAVGTSLLAGLAKESIDQSNGNPWDNGDLAATILGGVTVGVTIDLFSGKKRRKRNQLTLVVF</sequence>
<protein>
    <recommendedName>
        <fullName evidence="3">Glycine zipper 2TM domain-containing protein</fullName>
    </recommendedName>
</protein>